<keyword evidence="1" id="KW-1015">Disulfide bond</keyword>
<dbReference type="Proteomes" id="UP001159427">
    <property type="component" value="Unassembled WGS sequence"/>
</dbReference>
<gene>
    <name evidence="3" type="ORF">PEVE_00034309</name>
</gene>
<reference evidence="3 4" key="1">
    <citation type="submission" date="2022-05" db="EMBL/GenBank/DDBJ databases">
        <authorList>
            <consortium name="Genoscope - CEA"/>
            <person name="William W."/>
        </authorList>
    </citation>
    <scope>NUCLEOTIDE SEQUENCE [LARGE SCALE GENOMIC DNA]</scope>
</reference>
<dbReference type="PANTHER" id="PTHR16483">
    <property type="entry name" value="GASTROKINE 1"/>
    <property type="match status" value="1"/>
</dbReference>
<dbReference type="EMBL" id="CALNXI010000518">
    <property type="protein sequence ID" value="CAH3028541.1"/>
    <property type="molecule type" value="Genomic_DNA"/>
</dbReference>
<dbReference type="InterPro" id="IPR007084">
    <property type="entry name" value="BRICHOS_dom"/>
</dbReference>
<dbReference type="Pfam" id="PF04089">
    <property type="entry name" value="BRICHOS"/>
    <property type="match status" value="1"/>
</dbReference>
<feature type="non-terminal residue" evidence="3">
    <location>
        <position position="1"/>
    </location>
</feature>
<proteinExistence type="predicted"/>
<feature type="non-terminal residue" evidence="3">
    <location>
        <position position="145"/>
    </location>
</feature>
<dbReference type="InterPro" id="IPR051772">
    <property type="entry name" value="Gastrokine"/>
</dbReference>
<name>A0ABN8MJ05_9CNID</name>
<accession>A0ABN8MJ05</accession>
<comment type="caution">
    <text evidence="3">The sequence shown here is derived from an EMBL/GenBank/DDBJ whole genome shotgun (WGS) entry which is preliminary data.</text>
</comment>
<keyword evidence="4" id="KW-1185">Reference proteome</keyword>
<evidence type="ECO:0000313" key="4">
    <source>
        <dbReference type="Proteomes" id="UP001159427"/>
    </source>
</evidence>
<evidence type="ECO:0000313" key="3">
    <source>
        <dbReference type="EMBL" id="CAH3028541.1"/>
    </source>
</evidence>
<organism evidence="3 4">
    <name type="scientific">Porites evermanni</name>
    <dbReference type="NCBI Taxonomy" id="104178"/>
    <lineage>
        <taxon>Eukaryota</taxon>
        <taxon>Metazoa</taxon>
        <taxon>Cnidaria</taxon>
        <taxon>Anthozoa</taxon>
        <taxon>Hexacorallia</taxon>
        <taxon>Scleractinia</taxon>
        <taxon>Fungiina</taxon>
        <taxon>Poritidae</taxon>
        <taxon>Porites</taxon>
    </lineage>
</organism>
<evidence type="ECO:0000259" key="2">
    <source>
        <dbReference type="PROSITE" id="PS50869"/>
    </source>
</evidence>
<sequence>KVDRYSFQIVEKGTLVKEEIEIDLENQKEVVRVPQHNEVDAMDLLNDFNAGLSVRRVPSTQDCYVFQLDPSFPTPQKLKLDMEQASKQPIPNKVSAEKFITKVLGLANRLALPQSIVDFCGTFPIYMAEEVPMDAINATFYKIQG</sequence>
<feature type="domain" description="BRICHOS" evidence="2">
    <location>
        <begin position="36"/>
        <end position="128"/>
    </location>
</feature>
<dbReference type="PROSITE" id="PS50869">
    <property type="entry name" value="BRICHOS"/>
    <property type="match status" value="1"/>
</dbReference>
<evidence type="ECO:0000256" key="1">
    <source>
        <dbReference type="ARBA" id="ARBA00023157"/>
    </source>
</evidence>
<protein>
    <recommendedName>
        <fullName evidence="2">BRICHOS domain-containing protein</fullName>
    </recommendedName>
</protein>